<dbReference type="PANTHER" id="PTHR35037">
    <property type="entry name" value="C-TERMINAL REGION OF AIDA-LIKE PROTEIN"/>
    <property type="match status" value="1"/>
</dbReference>
<dbReference type="InterPro" id="IPR005546">
    <property type="entry name" value="Autotransporte_beta"/>
</dbReference>
<dbReference type="RefSeq" id="WP_354414875.1">
    <property type="nucleotide sequence ID" value="NZ_JBEPLM010000002.1"/>
</dbReference>
<evidence type="ECO:0000256" key="2">
    <source>
        <dbReference type="SAM" id="SignalP"/>
    </source>
</evidence>
<dbReference type="PANTHER" id="PTHR35037:SF3">
    <property type="entry name" value="C-TERMINAL REGION OF AIDA-LIKE PROTEIN"/>
    <property type="match status" value="1"/>
</dbReference>
<feature type="chain" id="PRO_5047183009" evidence="2">
    <location>
        <begin position="21"/>
        <end position="1235"/>
    </location>
</feature>
<gene>
    <name evidence="4" type="ORF">ABID26_001679</name>
</gene>
<dbReference type="InterPro" id="IPR043990">
    <property type="entry name" value="AC_1"/>
</dbReference>
<dbReference type="InterPro" id="IPR051551">
    <property type="entry name" value="Autotransporter_adhesion"/>
</dbReference>
<dbReference type="SMART" id="SM00869">
    <property type="entry name" value="Autotransporter"/>
    <property type="match status" value="1"/>
</dbReference>
<dbReference type="PROSITE" id="PS51208">
    <property type="entry name" value="AUTOTRANSPORTER"/>
    <property type="match status" value="1"/>
</dbReference>
<dbReference type="Pfam" id="PF18883">
    <property type="entry name" value="AC_1"/>
    <property type="match status" value="1"/>
</dbReference>
<reference evidence="4 5" key="1">
    <citation type="submission" date="2024-06" db="EMBL/GenBank/DDBJ databases">
        <title>Genomic Encyclopedia of Type Strains, Phase IV (KMG-IV): sequencing the most valuable type-strain genomes for metagenomic binning, comparative biology and taxonomic classification.</title>
        <authorList>
            <person name="Goeker M."/>
        </authorList>
    </citation>
    <scope>NUCLEOTIDE SEQUENCE [LARGE SCALE GENOMIC DNA]</scope>
    <source>
        <strain evidence="4 5">DSM 29846</strain>
    </source>
</reference>
<dbReference type="InterPro" id="IPR012332">
    <property type="entry name" value="Autotransporter_pectin_lyase_C"/>
</dbReference>
<feature type="signal peptide" evidence="2">
    <location>
        <begin position="1"/>
        <end position="20"/>
    </location>
</feature>
<keyword evidence="5" id="KW-1185">Reference proteome</keyword>
<dbReference type="EMBL" id="JBEPLM010000002">
    <property type="protein sequence ID" value="MET3592295.1"/>
    <property type="molecule type" value="Genomic_DNA"/>
</dbReference>
<accession>A0ABV2HP11</accession>
<feature type="domain" description="Autotransporter" evidence="3">
    <location>
        <begin position="953"/>
        <end position="1235"/>
    </location>
</feature>
<dbReference type="SUPFAM" id="SSF51126">
    <property type="entry name" value="Pectin lyase-like"/>
    <property type="match status" value="3"/>
</dbReference>
<dbReference type="SUPFAM" id="SSF103515">
    <property type="entry name" value="Autotransporter"/>
    <property type="match status" value="1"/>
</dbReference>
<dbReference type="NCBIfam" id="TIGR02601">
    <property type="entry name" value="autotrns_rpt"/>
    <property type="match status" value="6"/>
</dbReference>
<comment type="caution">
    <text evidence="4">The sequence shown here is derived from an EMBL/GenBank/DDBJ whole genome shotgun (WGS) entry which is preliminary data.</text>
</comment>
<keyword evidence="1 2" id="KW-0732">Signal</keyword>
<organism evidence="4 5">
    <name type="scientific">Mesorhizobium shonense</name>
    <dbReference type="NCBI Taxonomy" id="1209948"/>
    <lineage>
        <taxon>Bacteria</taxon>
        <taxon>Pseudomonadati</taxon>
        <taxon>Pseudomonadota</taxon>
        <taxon>Alphaproteobacteria</taxon>
        <taxon>Hyphomicrobiales</taxon>
        <taxon>Phyllobacteriaceae</taxon>
        <taxon>Mesorhizobium</taxon>
    </lineage>
</organism>
<dbReference type="Gene3D" id="2.160.20.20">
    <property type="match status" value="3"/>
</dbReference>
<dbReference type="InterPro" id="IPR011050">
    <property type="entry name" value="Pectin_lyase_fold/virulence"/>
</dbReference>
<protein>
    <submittedName>
        <fullName evidence="4">Fibronectin-binding autotransporter adhesin</fullName>
    </submittedName>
</protein>
<dbReference type="Proteomes" id="UP001549036">
    <property type="component" value="Unassembled WGS sequence"/>
</dbReference>
<dbReference type="InterPro" id="IPR006315">
    <property type="entry name" value="OM_autotransptr_brl_dom"/>
</dbReference>
<dbReference type="CDD" id="cd01344">
    <property type="entry name" value="PL2_Passenger_AT"/>
    <property type="match status" value="1"/>
</dbReference>
<evidence type="ECO:0000313" key="4">
    <source>
        <dbReference type="EMBL" id="MET3592295.1"/>
    </source>
</evidence>
<dbReference type="NCBIfam" id="TIGR01414">
    <property type="entry name" value="autotrans_barl"/>
    <property type="match status" value="1"/>
</dbReference>
<evidence type="ECO:0000259" key="3">
    <source>
        <dbReference type="PROSITE" id="PS51208"/>
    </source>
</evidence>
<proteinExistence type="predicted"/>
<evidence type="ECO:0000256" key="1">
    <source>
        <dbReference type="ARBA" id="ARBA00022729"/>
    </source>
</evidence>
<dbReference type="InterPro" id="IPR036709">
    <property type="entry name" value="Autotransporte_beta_dom_sf"/>
</dbReference>
<dbReference type="Gene3D" id="2.40.128.130">
    <property type="entry name" value="Autotransporter beta-domain"/>
    <property type="match status" value="1"/>
</dbReference>
<dbReference type="Pfam" id="PF12951">
    <property type="entry name" value="PATR"/>
    <property type="match status" value="6"/>
</dbReference>
<dbReference type="Pfam" id="PF03797">
    <property type="entry name" value="Autotransporter"/>
    <property type="match status" value="1"/>
</dbReference>
<dbReference type="InterPro" id="IPR013425">
    <property type="entry name" value="Autotrns_rpt"/>
</dbReference>
<evidence type="ECO:0000313" key="5">
    <source>
        <dbReference type="Proteomes" id="UP001549036"/>
    </source>
</evidence>
<sequence>MLLAGVSGAAIACLPGAASAATYFVSTDSELRAAITAANGDGDSNSTIVMTASFATASTSLPVPTKSITIDTQGFTLSGPANSGIVITGTGAVRTLVGTFMGTDGGSSGAGLQIRNGASVTNMGLVEGGTNSIGNGGAGVDFGGAATALVNHGTVRGGPSASGTGGIGVLVRSGAGQIVNTGTIEGGGAGGGAIVANGATVSIDVVNSGTIRAGAGANAIGWSSGITPTTGVIQLELQDGSQIFGNVVANAAATTDRLRLSGTGFSILDGSIGTAGQYQNFDIFEKTGSGTWTLTANNTATTNWDIQQGTLQLGNGGTTGSIIGDVTNSGTLAFDRSNTYSYAGVISGSGAVTQIGTGTTVLAGDNSYSGGTTISAGTLQLGNGGATGSIVGNVVNNGTLAFKRSDTLAYSGIISGTGAVRQLGSGTTVLTGANTYSGGTTISNGVLSVSADNNLGDASGGLAFNGGTLQTTSAFTSGRNVTLTGNGTFQTDADLGLTGAISGSGLFTKTGAGTLTLSGNNSYTGGTRILGGTLEAEGGNAIGDQSAVVAQAGVFRVLDNETIGMLSGDAGTVELVGNLTTSTNFANTTALFYGGITGTGDFVKNGAYRQVLAGNSSYQGATQILAGTLFALGTGIDSIPDSSAVTVAAGATLSLVRPPLSPIFTGIDSDDETIGSLSGAGNVNLGDRKLTIGGDASTIFSGVISGAGGSLAKLGNGTLTLSGTSTYTGATTIEAGKLSVKGSIANSAVTILNGGALGGNGTVGATTLQAGGVIAPGNSIGTLTIDGNYAGAGGTLEIEAMLDGDASSADRLVITGDTSGATYVKVIGVGGSGAQTSEGIKIVDVGGISAGTFSLLGNYVFEGDQAVVAGAYAYRLYKNGISTPSDGDWYLRSSLISPDDPTPPVDPTPLYSPAAPIYEAYAGVLQSFTQLGTLQQRVGNRSWGGTQSGAGDGVEQGSPIWGRIEASHSEFDPGTTTTGTDYDADLWKLQAGLDTLLSETEAGVLIGGVTVHYGTVKSDISSFFGTGSIDTTGYGLGGTLTWYGKNGFYVDTQAELTWFDSDLSSATLGKKLADGNNGFGYGLGIEAGQKIALQGNWSLTPQAQLSYSSVDFDSFTDPYGALVSNVSSDSLIGRLGLSADYESEWKGKADRSSRSHVYGVANLYYDVLDGYDVDVSGAKLVSKAQPLWGGLGVGGSLSWADDRYSVHGELLARTSLEDFGESHAFGGTVGFKVKW</sequence>
<name>A0ABV2HP11_9HYPH</name>